<keyword evidence="3 5" id="KW-0238">DNA-binding</keyword>
<name>A0AAJ3NV28_9MYCO</name>
<dbReference type="PANTHER" id="PTHR30055:SF175">
    <property type="entry name" value="HTH-TYPE TRANSCRIPTIONAL REPRESSOR KSTR2"/>
    <property type="match status" value="1"/>
</dbReference>
<feature type="DNA-binding region" description="H-T-H motif" evidence="5">
    <location>
        <begin position="45"/>
        <end position="64"/>
    </location>
</feature>
<gene>
    <name evidence="7" type="ORF">AWC23_06380</name>
</gene>
<keyword evidence="1" id="KW-0678">Repressor</keyword>
<dbReference type="PROSITE" id="PS50977">
    <property type="entry name" value="HTH_TETR_2"/>
    <property type="match status" value="1"/>
</dbReference>
<keyword evidence="8" id="KW-1185">Reference proteome</keyword>
<dbReference type="PANTHER" id="PTHR30055">
    <property type="entry name" value="HTH-TYPE TRANSCRIPTIONAL REGULATOR RUTR"/>
    <property type="match status" value="1"/>
</dbReference>
<dbReference type="EMBL" id="LQPR01000013">
    <property type="protein sequence ID" value="ORW73706.1"/>
    <property type="molecule type" value="Genomic_DNA"/>
</dbReference>
<proteinExistence type="predicted"/>
<dbReference type="Gene3D" id="1.10.357.10">
    <property type="entry name" value="Tetracycline Repressor, domain 2"/>
    <property type="match status" value="1"/>
</dbReference>
<dbReference type="InterPro" id="IPR041490">
    <property type="entry name" value="KstR2_TetR_C"/>
</dbReference>
<dbReference type="Gene3D" id="1.10.10.60">
    <property type="entry name" value="Homeodomain-like"/>
    <property type="match status" value="1"/>
</dbReference>
<evidence type="ECO:0000256" key="1">
    <source>
        <dbReference type="ARBA" id="ARBA00022491"/>
    </source>
</evidence>
<dbReference type="GO" id="GO:0003700">
    <property type="term" value="F:DNA-binding transcription factor activity"/>
    <property type="evidence" value="ECO:0007669"/>
    <property type="project" value="TreeGrafter"/>
</dbReference>
<dbReference type="GO" id="GO:0000976">
    <property type="term" value="F:transcription cis-regulatory region binding"/>
    <property type="evidence" value="ECO:0007669"/>
    <property type="project" value="TreeGrafter"/>
</dbReference>
<evidence type="ECO:0000259" key="6">
    <source>
        <dbReference type="PROSITE" id="PS50977"/>
    </source>
</evidence>
<dbReference type="RefSeq" id="WP_085254482.1">
    <property type="nucleotide sequence ID" value="NZ_AP022573.1"/>
</dbReference>
<comment type="caution">
    <text evidence="7">The sequence shown here is derived from an EMBL/GenBank/DDBJ whole genome shotgun (WGS) entry which is preliminary data.</text>
</comment>
<dbReference type="Pfam" id="PF17932">
    <property type="entry name" value="TetR_C_24"/>
    <property type="match status" value="1"/>
</dbReference>
<evidence type="ECO:0000256" key="3">
    <source>
        <dbReference type="ARBA" id="ARBA00023125"/>
    </source>
</evidence>
<organism evidence="7 8">
    <name type="scientific">Mycobacterium saskatchewanense</name>
    <dbReference type="NCBI Taxonomy" id="220927"/>
    <lineage>
        <taxon>Bacteria</taxon>
        <taxon>Bacillati</taxon>
        <taxon>Actinomycetota</taxon>
        <taxon>Actinomycetes</taxon>
        <taxon>Mycobacteriales</taxon>
        <taxon>Mycobacteriaceae</taxon>
        <taxon>Mycobacterium</taxon>
        <taxon>Mycobacterium simiae complex</taxon>
    </lineage>
</organism>
<dbReference type="PRINTS" id="PR00455">
    <property type="entry name" value="HTHTETR"/>
</dbReference>
<evidence type="ECO:0000313" key="7">
    <source>
        <dbReference type="EMBL" id="ORW73706.1"/>
    </source>
</evidence>
<dbReference type="Proteomes" id="UP000193387">
    <property type="component" value="Unassembled WGS sequence"/>
</dbReference>
<evidence type="ECO:0000313" key="8">
    <source>
        <dbReference type="Proteomes" id="UP000193387"/>
    </source>
</evidence>
<dbReference type="InterPro" id="IPR050109">
    <property type="entry name" value="HTH-type_TetR-like_transc_reg"/>
</dbReference>
<accession>A0AAJ3NV28</accession>
<dbReference type="SUPFAM" id="SSF48498">
    <property type="entry name" value="Tetracyclin repressor-like, C-terminal domain"/>
    <property type="match status" value="1"/>
</dbReference>
<dbReference type="SUPFAM" id="SSF46689">
    <property type="entry name" value="Homeodomain-like"/>
    <property type="match status" value="1"/>
</dbReference>
<protein>
    <recommendedName>
        <fullName evidence="6">HTH tetR-type domain-containing protein</fullName>
    </recommendedName>
</protein>
<sequence length="229" mass="25591">MAKSGIGKRRTAAVRDGGENYAQRRREIVAAGAAVFRERGYEAASLRDVAERLGTDRASLYYYVASKNELFQLVTRTAVEEVVAAAESARGENGDAVSRLRSLVTTILHKYEVHYPYMFVYIQEDMARIDSASLDEVWARTMLELSQRFEVALLGIIDDGIAEGAFKVKHRHIALNYIVGAINWTHRWYRPNGQLTGEQLGEEMAELILCGLAGNRATGPKSPPRQRKS</sequence>
<keyword evidence="4" id="KW-0804">Transcription</keyword>
<dbReference type="InterPro" id="IPR001647">
    <property type="entry name" value="HTH_TetR"/>
</dbReference>
<dbReference type="AlphaFoldDB" id="A0AAJ3NV28"/>
<evidence type="ECO:0000256" key="4">
    <source>
        <dbReference type="ARBA" id="ARBA00023163"/>
    </source>
</evidence>
<feature type="domain" description="HTH tetR-type" evidence="6">
    <location>
        <begin position="22"/>
        <end position="82"/>
    </location>
</feature>
<evidence type="ECO:0000256" key="5">
    <source>
        <dbReference type="PROSITE-ProRule" id="PRU00335"/>
    </source>
</evidence>
<dbReference type="InterPro" id="IPR009057">
    <property type="entry name" value="Homeodomain-like_sf"/>
</dbReference>
<reference evidence="7 8" key="1">
    <citation type="submission" date="2016-01" db="EMBL/GenBank/DDBJ databases">
        <title>The new phylogeny of the genus Mycobacterium.</title>
        <authorList>
            <person name="Tarcisio F."/>
            <person name="Conor M."/>
            <person name="Antonella G."/>
            <person name="Elisabetta G."/>
            <person name="Giulia F.S."/>
            <person name="Sara T."/>
            <person name="Anna F."/>
            <person name="Clotilde B."/>
            <person name="Roberto B."/>
            <person name="Veronica D.S."/>
            <person name="Fabio R."/>
            <person name="Monica P."/>
            <person name="Olivier J."/>
            <person name="Enrico T."/>
            <person name="Nicola S."/>
        </authorList>
    </citation>
    <scope>NUCLEOTIDE SEQUENCE [LARGE SCALE GENOMIC DNA]</scope>
    <source>
        <strain evidence="7 8">DSM 44616</strain>
    </source>
</reference>
<dbReference type="InterPro" id="IPR036271">
    <property type="entry name" value="Tet_transcr_reg_TetR-rel_C_sf"/>
</dbReference>
<keyword evidence="2" id="KW-0805">Transcription regulation</keyword>
<dbReference type="Pfam" id="PF00440">
    <property type="entry name" value="TetR_N"/>
    <property type="match status" value="1"/>
</dbReference>
<evidence type="ECO:0000256" key="2">
    <source>
        <dbReference type="ARBA" id="ARBA00023015"/>
    </source>
</evidence>